<dbReference type="EMBL" id="UGMS01000001">
    <property type="protein sequence ID" value="STV71327.1"/>
    <property type="molecule type" value="Genomic_DNA"/>
</dbReference>
<comment type="caution">
    <text evidence="3">The sequence shown here is derived from an EMBL/GenBank/DDBJ whole genome shotgun (WGS) entry which is preliminary data.</text>
</comment>
<protein>
    <submittedName>
        <fullName evidence="3">Uncharacterized protein</fullName>
    </submittedName>
</protein>
<dbReference type="Proteomes" id="UP000255050">
    <property type="component" value="Unassembled WGS sequence"/>
</dbReference>
<keyword evidence="1" id="KW-0812">Transmembrane</keyword>
<feature type="transmembrane region" description="Helical" evidence="1">
    <location>
        <begin position="6"/>
        <end position="25"/>
    </location>
</feature>
<accession>A0A7H4MZ46</accession>
<feature type="transmembrane region" description="Helical" evidence="1">
    <location>
        <begin position="64"/>
        <end position="82"/>
    </location>
</feature>
<dbReference type="GeneID" id="66559773"/>
<proteinExistence type="predicted"/>
<dbReference type="AlphaFoldDB" id="A0A7H4MZ46"/>
<feature type="transmembrane region" description="Helical" evidence="1">
    <location>
        <begin position="94"/>
        <end position="113"/>
    </location>
</feature>
<evidence type="ECO:0000313" key="2">
    <source>
        <dbReference type="EMBL" id="STR39093.1"/>
    </source>
</evidence>
<keyword evidence="1" id="KW-1133">Transmembrane helix</keyword>
<dbReference type="EMBL" id="UGJR01000002">
    <property type="protein sequence ID" value="STR39093.1"/>
    <property type="molecule type" value="Genomic_DNA"/>
</dbReference>
<evidence type="ECO:0000256" key="1">
    <source>
        <dbReference type="SAM" id="Phobius"/>
    </source>
</evidence>
<evidence type="ECO:0000313" key="4">
    <source>
        <dbReference type="Proteomes" id="UP000254863"/>
    </source>
</evidence>
<evidence type="ECO:0000313" key="5">
    <source>
        <dbReference type="Proteomes" id="UP000255050"/>
    </source>
</evidence>
<name>A0A7H4MZ46_9ENTR</name>
<organism evidence="3 4">
    <name type="scientific">Klebsiella michiganensis</name>
    <dbReference type="NCBI Taxonomy" id="1134687"/>
    <lineage>
        <taxon>Bacteria</taxon>
        <taxon>Pseudomonadati</taxon>
        <taxon>Pseudomonadota</taxon>
        <taxon>Gammaproteobacteria</taxon>
        <taxon>Enterobacterales</taxon>
        <taxon>Enterobacteriaceae</taxon>
        <taxon>Klebsiella/Raoultella group</taxon>
        <taxon>Klebsiella</taxon>
    </lineage>
</organism>
<gene>
    <name evidence="3" type="ORF">NCTC11685_00259</name>
    <name evidence="2" type="ORF">NCTC11694_00230</name>
</gene>
<reference evidence="4 5" key="1">
    <citation type="submission" date="2018-06" db="EMBL/GenBank/DDBJ databases">
        <authorList>
            <consortium name="Pathogen Informatics"/>
            <person name="Doyle S."/>
        </authorList>
    </citation>
    <scope>NUCLEOTIDE SEQUENCE [LARGE SCALE GENOMIC DNA]</scope>
    <source>
        <strain evidence="3 4">NCTC11685</strain>
        <strain evidence="2 5">NCTC11694</strain>
    </source>
</reference>
<feature type="transmembrane region" description="Helical" evidence="1">
    <location>
        <begin position="32"/>
        <end position="52"/>
    </location>
</feature>
<evidence type="ECO:0000313" key="3">
    <source>
        <dbReference type="EMBL" id="STV71327.1"/>
    </source>
</evidence>
<keyword evidence="1" id="KW-0472">Membrane</keyword>
<sequence length="114" mass="13000">MNWINMLWAILTLLSVAVFISGNGFARYKVRLINYVLFTFIVIYIAESLQTIDNLSKTGYLMRMLTWTIQAAFIAIGLFSVWQRPWFRGPSRRAAGLHVVLSLLLMSCLGVLVL</sequence>
<dbReference type="Proteomes" id="UP000254863">
    <property type="component" value="Unassembled WGS sequence"/>
</dbReference>
<dbReference type="RefSeq" id="WP_025106293.1">
    <property type="nucleotide sequence ID" value="NZ_AP022547.1"/>
</dbReference>